<evidence type="ECO:0008006" key="3">
    <source>
        <dbReference type="Google" id="ProtNLM"/>
    </source>
</evidence>
<organism evidence="1 2">
    <name type="scientific">Sediminicola arcticus</name>
    <dbReference type="NCBI Taxonomy" id="1574308"/>
    <lineage>
        <taxon>Bacteria</taxon>
        <taxon>Pseudomonadati</taxon>
        <taxon>Bacteroidota</taxon>
        <taxon>Flavobacteriia</taxon>
        <taxon>Flavobacteriales</taxon>
        <taxon>Flavobacteriaceae</taxon>
        <taxon>Sediminicola</taxon>
    </lineage>
</organism>
<dbReference type="PROSITE" id="PS51257">
    <property type="entry name" value="PROKAR_LIPOPROTEIN"/>
    <property type="match status" value="1"/>
</dbReference>
<reference evidence="1 2" key="1">
    <citation type="submission" date="2024-07" db="EMBL/GenBank/DDBJ databases">
        <title>The genome sequence of type strain Sediminicola arcticus GDMCC 1.2805.</title>
        <authorList>
            <person name="Liu Y."/>
        </authorList>
    </citation>
    <scope>NUCLEOTIDE SEQUENCE [LARGE SCALE GENOMIC DNA]</scope>
    <source>
        <strain evidence="1 2">GDMCC 1.2805</strain>
    </source>
</reference>
<accession>A0ABV2SVR3</accession>
<keyword evidence="2" id="KW-1185">Reference proteome</keyword>
<comment type="caution">
    <text evidence="1">The sequence shown here is derived from an EMBL/GenBank/DDBJ whole genome shotgun (WGS) entry which is preliminary data.</text>
</comment>
<sequence length="158" mass="18086">MRKYGILCLLCILTSCGWFPSKEIRTQRLVDQEMQTIDWNGVDQYPLFDNCDEVASLESQKGCFESTLFEHFSATLNEFEYELEGDVHDTIHVDFKIDQMGTISLLHMGKNARLDDQIPEFEIIITRSLMTLPSLAPALKRGIPVSAKFRIPIVLNTK</sequence>
<protein>
    <recommendedName>
        <fullName evidence="3">TonB C-terminal domain-containing protein</fullName>
    </recommendedName>
</protein>
<dbReference type="EMBL" id="JBEXAE010000005">
    <property type="protein sequence ID" value="MET6991243.1"/>
    <property type="molecule type" value="Genomic_DNA"/>
</dbReference>
<dbReference type="Proteomes" id="UP001549799">
    <property type="component" value="Unassembled WGS sequence"/>
</dbReference>
<proteinExistence type="predicted"/>
<evidence type="ECO:0000313" key="2">
    <source>
        <dbReference type="Proteomes" id="UP001549799"/>
    </source>
</evidence>
<gene>
    <name evidence="1" type="ORF">ABXZ36_11360</name>
</gene>
<name>A0ABV2SVR3_9FLAO</name>
<evidence type="ECO:0000313" key="1">
    <source>
        <dbReference type="EMBL" id="MET6991243.1"/>
    </source>
</evidence>
<dbReference type="RefSeq" id="WP_354615728.1">
    <property type="nucleotide sequence ID" value="NZ_JBEXAE010000005.1"/>
</dbReference>